<protein>
    <submittedName>
        <fullName evidence="6">Tetraspanin-6</fullName>
    </submittedName>
</protein>
<evidence type="ECO:0000256" key="5">
    <source>
        <dbReference type="SAM" id="Phobius"/>
    </source>
</evidence>
<keyword evidence="4 5" id="KW-0472">Membrane</keyword>
<name>A0A6G1SPP1_9ACAR</name>
<dbReference type="EMBL" id="GGYP01007092">
    <property type="protein sequence ID" value="MDE51863.1"/>
    <property type="molecule type" value="Transcribed_RNA"/>
</dbReference>
<gene>
    <name evidence="6" type="primary">Tspan6_1</name>
    <name evidence="6" type="ORF">g.15560</name>
</gene>
<keyword evidence="3 5" id="KW-1133">Transmembrane helix</keyword>
<organism evidence="6">
    <name type="scientific">Aceria tosichella</name>
    <name type="common">wheat curl mite</name>
    <dbReference type="NCBI Taxonomy" id="561515"/>
    <lineage>
        <taxon>Eukaryota</taxon>
        <taxon>Metazoa</taxon>
        <taxon>Ecdysozoa</taxon>
        <taxon>Arthropoda</taxon>
        <taxon>Chelicerata</taxon>
        <taxon>Arachnida</taxon>
        <taxon>Acari</taxon>
        <taxon>Acariformes</taxon>
        <taxon>Trombidiformes</taxon>
        <taxon>Prostigmata</taxon>
        <taxon>Eupodina</taxon>
        <taxon>Eriophyoidea</taxon>
        <taxon>Eriophyidae</taxon>
        <taxon>Eriophyinae</taxon>
        <taxon>Aceriini</taxon>
        <taxon>Aceria</taxon>
    </lineage>
</organism>
<feature type="transmembrane region" description="Helical" evidence="5">
    <location>
        <begin position="54"/>
        <end position="75"/>
    </location>
</feature>
<proteinExistence type="predicted"/>
<feature type="transmembrane region" description="Helical" evidence="5">
    <location>
        <begin position="81"/>
        <end position="101"/>
    </location>
</feature>
<dbReference type="SUPFAM" id="SSF48652">
    <property type="entry name" value="Tetraspanin"/>
    <property type="match status" value="1"/>
</dbReference>
<feature type="transmembrane region" description="Helical" evidence="5">
    <location>
        <begin position="198"/>
        <end position="223"/>
    </location>
</feature>
<sequence length="235" mass="26425">MFRLESMGRPDTIKRILLIEGSVFFLVAILLLITSCSTGNSSILIELAGISTNLIVVARFGVYLMVASIVILVSAHRPAKITITLLTFVTVLNIFMGIVVFRSSVDGFRFIEDGLHDAQGRYDWDHRITEAWDTIQTDMKCCGTLSYMDWQMYRPKGHKLDGILPGSCCVHELETSHYCKRGMEIWEEGCADRLEIRMIVMCVTILFFILFSLASSIVLSTVLKSKEGKLSNNIN</sequence>
<dbReference type="Gene3D" id="1.10.1450.10">
    <property type="entry name" value="Tetraspanin"/>
    <property type="match status" value="1"/>
</dbReference>
<evidence type="ECO:0000256" key="2">
    <source>
        <dbReference type="ARBA" id="ARBA00022692"/>
    </source>
</evidence>
<reference evidence="6" key="1">
    <citation type="submission" date="2018-10" db="EMBL/GenBank/DDBJ databases">
        <title>Transcriptome assembly of Aceria tosichella (Wheat curl mite) Type 2.</title>
        <authorList>
            <person name="Scully E.D."/>
            <person name="Geib S.M."/>
            <person name="Palmer N.A."/>
            <person name="Gupta A.K."/>
            <person name="Sarath G."/>
            <person name="Tatineni S."/>
        </authorList>
    </citation>
    <scope>NUCLEOTIDE SEQUENCE</scope>
    <source>
        <strain evidence="6">LincolnNE</strain>
    </source>
</reference>
<accession>A0A6G1SPP1</accession>
<evidence type="ECO:0000256" key="3">
    <source>
        <dbReference type="ARBA" id="ARBA00022989"/>
    </source>
</evidence>
<dbReference type="Pfam" id="PF00335">
    <property type="entry name" value="Tetraspanin"/>
    <property type="match status" value="1"/>
</dbReference>
<dbReference type="AlphaFoldDB" id="A0A6G1SPP1"/>
<feature type="transmembrane region" description="Helical" evidence="5">
    <location>
        <begin position="12"/>
        <end position="33"/>
    </location>
</feature>
<keyword evidence="2 5" id="KW-0812">Transmembrane</keyword>
<dbReference type="CDD" id="cd03127">
    <property type="entry name" value="tetraspanin_LEL"/>
    <property type="match status" value="1"/>
</dbReference>
<evidence type="ECO:0000313" key="6">
    <source>
        <dbReference type="EMBL" id="MDE51863.1"/>
    </source>
</evidence>
<evidence type="ECO:0000256" key="4">
    <source>
        <dbReference type="ARBA" id="ARBA00023136"/>
    </source>
</evidence>
<dbReference type="PANTHER" id="PTHR19282">
    <property type="entry name" value="TETRASPANIN"/>
    <property type="match status" value="1"/>
</dbReference>
<comment type="subcellular location">
    <subcellularLocation>
        <location evidence="1">Membrane</location>
        <topology evidence="1">Multi-pass membrane protein</topology>
    </subcellularLocation>
</comment>
<dbReference type="InterPro" id="IPR018499">
    <property type="entry name" value="Tetraspanin/Peripherin"/>
</dbReference>
<dbReference type="InterPro" id="IPR008952">
    <property type="entry name" value="Tetraspanin_EC2_sf"/>
</dbReference>
<dbReference type="GO" id="GO:0016020">
    <property type="term" value="C:membrane"/>
    <property type="evidence" value="ECO:0007669"/>
    <property type="project" value="UniProtKB-SubCell"/>
</dbReference>
<evidence type="ECO:0000256" key="1">
    <source>
        <dbReference type="ARBA" id="ARBA00004141"/>
    </source>
</evidence>